<proteinExistence type="predicted"/>
<accession>A0A0H3U8F7</accession>
<sequence length="257" mass="29353">MNEYPVKTGKWGPFFEDVPGWSDTQINAITYAQFLMNHPELDPEWKEHVRSILDWAYKNLGNDTWAKYGVTAINEQTFYKVPGNSHTSRQACAELQYAALTGDNSRVEGAIRQLNWATYMVSDQGWNRYPQDDIWITDGYGDYVRHYLRAMAANPELAPAESHILSSTSGLKTVDYYNGKDCYNINYVAADPKGKEVIRLKCRPASVTVEKGSYKSDIPEGQNDTEGDYWQWFDCKNGGYIVLNRKFATNIEIFGSF</sequence>
<dbReference type="AlphaFoldDB" id="A0A0H3U8F7"/>
<evidence type="ECO:0000313" key="1">
    <source>
        <dbReference type="EMBL" id="AIF26801.1"/>
    </source>
</evidence>
<name>A0A0H3U8F7_9BACT</name>
<reference evidence="1" key="1">
    <citation type="submission" date="2013-08" db="EMBL/GenBank/DDBJ databases">
        <title>Comparison of modified E. coli strains.</title>
        <authorList>
            <person name="Juergensen J."/>
            <person name="Bonge A."/>
            <person name="Streit W.R."/>
        </authorList>
    </citation>
    <scope>NUCLEOTIDE SEQUENCE</scope>
</reference>
<protein>
    <submittedName>
        <fullName evidence="1">Uncharacterized protein</fullName>
    </submittedName>
</protein>
<dbReference type="EMBL" id="KF540246">
    <property type="protein sequence ID" value="AIF26801.1"/>
    <property type="molecule type" value="Genomic_DNA"/>
</dbReference>
<organism evidence="1">
    <name type="scientific">uncultured bacterium fosmid pJB92C9</name>
    <dbReference type="NCBI Taxonomy" id="1478074"/>
    <lineage>
        <taxon>Bacteria</taxon>
        <taxon>environmental samples</taxon>
    </lineage>
</organism>